<keyword evidence="2" id="KW-0813">Transport</keyword>
<dbReference type="PRINTS" id="PR00421">
    <property type="entry name" value="THIOREDOXIN"/>
</dbReference>
<dbReference type="Proteomes" id="UP000052020">
    <property type="component" value="Unassembled WGS sequence"/>
</dbReference>
<feature type="active site" description="Nucleophile" evidence="8">
    <location>
        <position position="35"/>
    </location>
</feature>
<dbReference type="PIRSF" id="PIRSF000077">
    <property type="entry name" value="Thioredoxin"/>
    <property type="match status" value="1"/>
</dbReference>
<proteinExistence type="inferred from homology"/>
<dbReference type="FunFam" id="3.40.30.10:FF:000001">
    <property type="entry name" value="Thioredoxin"/>
    <property type="match status" value="1"/>
</dbReference>
<dbReference type="PANTHER" id="PTHR45663:SF11">
    <property type="entry name" value="GEO12009P1"/>
    <property type="match status" value="1"/>
</dbReference>
<dbReference type="PROSITE" id="PS51352">
    <property type="entry name" value="THIOREDOXIN_2"/>
    <property type="match status" value="1"/>
</dbReference>
<accession>A0A0S7XJW0</accession>
<dbReference type="InterPro" id="IPR036249">
    <property type="entry name" value="Thioredoxin-like_sf"/>
</dbReference>
<feature type="site" description="Contributes to redox potential value" evidence="8">
    <location>
        <position position="34"/>
    </location>
</feature>
<dbReference type="CDD" id="cd02947">
    <property type="entry name" value="TRX_family"/>
    <property type="match status" value="1"/>
</dbReference>
<name>A0A0S7XJW0_9BACT</name>
<evidence type="ECO:0000256" key="3">
    <source>
        <dbReference type="ARBA" id="ARBA00022982"/>
    </source>
</evidence>
<dbReference type="Pfam" id="PF00085">
    <property type="entry name" value="Thioredoxin"/>
    <property type="match status" value="1"/>
</dbReference>
<dbReference type="InterPro" id="IPR017937">
    <property type="entry name" value="Thioredoxin_CS"/>
</dbReference>
<evidence type="ECO:0000256" key="1">
    <source>
        <dbReference type="ARBA" id="ARBA00008987"/>
    </source>
</evidence>
<keyword evidence="3" id="KW-0249">Electron transport</keyword>
<evidence type="ECO:0000256" key="5">
    <source>
        <dbReference type="ARBA" id="ARBA00023284"/>
    </source>
</evidence>
<gene>
    <name evidence="11" type="ORF">AMK68_04990</name>
</gene>
<reference evidence="11 12" key="1">
    <citation type="journal article" date="2015" name="Microbiome">
        <title>Genomic resolution of linkages in carbon, nitrogen, and sulfur cycling among widespread estuary sediment bacteria.</title>
        <authorList>
            <person name="Baker B.J."/>
            <person name="Lazar C.S."/>
            <person name="Teske A.P."/>
            <person name="Dick G.J."/>
        </authorList>
    </citation>
    <scope>NUCLEOTIDE SEQUENCE [LARGE SCALE GENOMIC DNA]</scope>
    <source>
        <strain evidence="11">DG_56</strain>
    </source>
</reference>
<dbReference type="InterPro" id="IPR005746">
    <property type="entry name" value="Thioredoxin"/>
</dbReference>
<comment type="caution">
    <text evidence="11">The sequence shown here is derived from an EMBL/GenBank/DDBJ whole genome shotgun (WGS) entry which is preliminary data.</text>
</comment>
<evidence type="ECO:0000313" key="11">
    <source>
        <dbReference type="EMBL" id="KPJ62377.1"/>
    </source>
</evidence>
<evidence type="ECO:0000313" key="12">
    <source>
        <dbReference type="Proteomes" id="UP000052020"/>
    </source>
</evidence>
<keyword evidence="5 9" id="KW-0676">Redox-active center</keyword>
<comment type="similarity">
    <text evidence="1 7">Belongs to the thioredoxin family.</text>
</comment>
<evidence type="ECO:0000256" key="8">
    <source>
        <dbReference type="PIRSR" id="PIRSR000077-1"/>
    </source>
</evidence>
<evidence type="ECO:0000256" key="4">
    <source>
        <dbReference type="ARBA" id="ARBA00023157"/>
    </source>
</evidence>
<evidence type="ECO:0000259" key="10">
    <source>
        <dbReference type="PROSITE" id="PS51352"/>
    </source>
</evidence>
<feature type="disulfide bond" description="Redox-active" evidence="9">
    <location>
        <begin position="32"/>
        <end position="35"/>
    </location>
</feature>
<dbReference type="PANTHER" id="PTHR45663">
    <property type="entry name" value="GEO12009P1"/>
    <property type="match status" value="1"/>
</dbReference>
<feature type="site" description="Contributes to redox potential value" evidence="8">
    <location>
        <position position="33"/>
    </location>
</feature>
<dbReference type="GO" id="GO:0015035">
    <property type="term" value="F:protein-disulfide reductase activity"/>
    <property type="evidence" value="ECO:0007669"/>
    <property type="project" value="UniProtKB-UniRule"/>
</dbReference>
<evidence type="ECO:0000256" key="7">
    <source>
        <dbReference type="PIRNR" id="PIRNR000077"/>
    </source>
</evidence>
<feature type="active site" description="Nucleophile" evidence="8">
    <location>
        <position position="32"/>
    </location>
</feature>
<dbReference type="GO" id="GO:0045454">
    <property type="term" value="P:cell redox homeostasis"/>
    <property type="evidence" value="ECO:0007669"/>
    <property type="project" value="TreeGrafter"/>
</dbReference>
<feature type="site" description="Deprotonates C-terminal active site Cys" evidence="8">
    <location>
        <position position="26"/>
    </location>
</feature>
<evidence type="ECO:0000256" key="2">
    <source>
        <dbReference type="ARBA" id="ARBA00022448"/>
    </source>
</evidence>
<dbReference type="PROSITE" id="PS00194">
    <property type="entry name" value="THIOREDOXIN_1"/>
    <property type="match status" value="1"/>
</dbReference>
<dbReference type="InterPro" id="IPR013766">
    <property type="entry name" value="Thioredoxin_domain"/>
</dbReference>
<dbReference type="GO" id="GO:0005829">
    <property type="term" value="C:cytosol"/>
    <property type="evidence" value="ECO:0007669"/>
    <property type="project" value="TreeGrafter"/>
</dbReference>
<dbReference type="EMBL" id="LIZY01000118">
    <property type="protein sequence ID" value="KPJ62377.1"/>
    <property type="molecule type" value="Genomic_DNA"/>
</dbReference>
<dbReference type="PATRIC" id="fig|1704032.3.peg.898"/>
<feature type="domain" description="Thioredoxin" evidence="10">
    <location>
        <begin position="1"/>
        <end position="108"/>
    </location>
</feature>
<dbReference type="Gene3D" id="3.40.30.10">
    <property type="entry name" value="Glutaredoxin"/>
    <property type="match status" value="1"/>
</dbReference>
<sequence>MSEAIAPTAETFESEVLQSPVLVLVDFWAPWCGPCLMVEPVVEAVAAEMGDKMKVARVNVDEQPSLADRFGIQSIPTLLLFKGGQVVDTIIGYVPEKELKRRVAPAVS</sequence>
<dbReference type="SUPFAM" id="SSF52833">
    <property type="entry name" value="Thioredoxin-like"/>
    <property type="match status" value="1"/>
</dbReference>
<dbReference type="AlphaFoldDB" id="A0A0S7XJW0"/>
<evidence type="ECO:0000256" key="6">
    <source>
        <dbReference type="NCBIfam" id="TIGR01068"/>
    </source>
</evidence>
<organism evidence="11 12">
    <name type="scientific">candidate division KD3-62 bacterium DG_56</name>
    <dbReference type="NCBI Taxonomy" id="1704032"/>
    <lineage>
        <taxon>Bacteria</taxon>
        <taxon>candidate division KD3-62</taxon>
    </lineage>
</organism>
<evidence type="ECO:0000256" key="9">
    <source>
        <dbReference type="PIRSR" id="PIRSR000077-4"/>
    </source>
</evidence>
<dbReference type="NCBIfam" id="TIGR01068">
    <property type="entry name" value="thioredoxin"/>
    <property type="match status" value="1"/>
</dbReference>
<protein>
    <recommendedName>
        <fullName evidence="6 7">Thioredoxin</fullName>
    </recommendedName>
</protein>
<keyword evidence="4 9" id="KW-1015">Disulfide bond</keyword>